<dbReference type="AlphaFoldDB" id="A0A3B1A5G3"/>
<name>A0A3B1A5G3_9ZZZZ</name>
<evidence type="ECO:0008006" key="2">
    <source>
        <dbReference type="Google" id="ProtNLM"/>
    </source>
</evidence>
<gene>
    <name evidence="1" type="ORF">MNBD_GAMMA21-1120</name>
</gene>
<accession>A0A3B1A5G3</accession>
<dbReference type="EMBL" id="UOFR01000080">
    <property type="protein sequence ID" value="VAX00989.1"/>
    <property type="molecule type" value="Genomic_DNA"/>
</dbReference>
<reference evidence="1" key="1">
    <citation type="submission" date="2018-06" db="EMBL/GenBank/DDBJ databases">
        <authorList>
            <person name="Zhirakovskaya E."/>
        </authorList>
    </citation>
    <scope>NUCLEOTIDE SEQUENCE</scope>
</reference>
<sequence>MANIKISSKVDETAWEELKQLASESHQNISGVLTDAIRDYVHKRRVRPVVMQHLEDSIRDNEELGHLLAR</sequence>
<organism evidence="1">
    <name type="scientific">hydrothermal vent metagenome</name>
    <dbReference type="NCBI Taxonomy" id="652676"/>
    <lineage>
        <taxon>unclassified sequences</taxon>
        <taxon>metagenomes</taxon>
        <taxon>ecological metagenomes</taxon>
    </lineage>
</organism>
<proteinExistence type="predicted"/>
<protein>
    <recommendedName>
        <fullName evidence="2">Ribbon-helix-helix protein CopG domain-containing protein</fullName>
    </recommendedName>
</protein>
<evidence type="ECO:0000313" key="1">
    <source>
        <dbReference type="EMBL" id="VAX00989.1"/>
    </source>
</evidence>